<dbReference type="EMBL" id="LDTC01000096">
    <property type="protein sequence ID" value="KTW10412.1"/>
    <property type="molecule type" value="Genomic_DNA"/>
</dbReference>
<dbReference type="PATRIC" id="fig|33051.5.peg.3772"/>
<sequence>MATEVAHYFHDRLGCDVYSVDKLVWAKASYALGVLHPVPPAFVPPEVALAIQKGVFDETWGASLTMIVDTIDASPVPSNDDLDAAAARMNLENDAHSHEIRSFRQALKAEVRGVASCFDITLREVVHRLEGRLGMAPPAAGSDQWRAILDLLAAVIAAELEKGKESMRLPSLAIEAALHASNRWDRHRRLDAHDLLDFRHASAALAYCDAFFTEKPLRSMIEQKHIALDRRFRCPVRATVDEAVAYVETLDAAR</sequence>
<proteinExistence type="predicted"/>
<reference evidence="1 2" key="1">
    <citation type="journal article" date="2016" name="Front. Microbiol.">
        <title>Genomic Resource of Rice Seed Associated Bacteria.</title>
        <authorList>
            <person name="Midha S."/>
            <person name="Bansal K."/>
            <person name="Sharma S."/>
            <person name="Kumar N."/>
            <person name="Patil P.P."/>
            <person name="Chaudhry V."/>
            <person name="Patil P.B."/>
        </authorList>
    </citation>
    <scope>NUCLEOTIDE SEQUENCE [LARGE SCALE GENOMIC DNA]</scope>
    <source>
        <strain evidence="1 2">NS258</strain>
    </source>
</reference>
<accession>A0A147J6I6</accession>
<gene>
    <name evidence="1" type="ORF">NS258_12650</name>
</gene>
<dbReference type="Proteomes" id="UP000074410">
    <property type="component" value="Unassembled WGS sequence"/>
</dbReference>
<evidence type="ECO:0000313" key="2">
    <source>
        <dbReference type="Proteomes" id="UP000074410"/>
    </source>
</evidence>
<protein>
    <submittedName>
        <fullName evidence="1">Uncharacterized protein</fullName>
    </submittedName>
</protein>
<evidence type="ECO:0000313" key="1">
    <source>
        <dbReference type="EMBL" id="KTW10412.1"/>
    </source>
</evidence>
<name>A0A147J6I6_9SPHN</name>
<organism evidence="1 2">
    <name type="scientific">Sphingomonas sanguinis</name>
    <dbReference type="NCBI Taxonomy" id="33051"/>
    <lineage>
        <taxon>Bacteria</taxon>
        <taxon>Pseudomonadati</taxon>
        <taxon>Pseudomonadota</taxon>
        <taxon>Alphaproteobacteria</taxon>
        <taxon>Sphingomonadales</taxon>
        <taxon>Sphingomonadaceae</taxon>
        <taxon>Sphingomonas</taxon>
    </lineage>
</organism>
<dbReference type="AlphaFoldDB" id="A0A147J6I6"/>
<comment type="caution">
    <text evidence="1">The sequence shown here is derived from an EMBL/GenBank/DDBJ whole genome shotgun (WGS) entry which is preliminary data.</text>
</comment>